<proteinExistence type="predicted"/>
<organism evidence="1 2">
    <name type="scientific">Chara braunii</name>
    <name type="common">Braun's stonewort</name>
    <dbReference type="NCBI Taxonomy" id="69332"/>
    <lineage>
        <taxon>Eukaryota</taxon>
        <taxon>Viridiplantae</taxon>
        <taxon>Streptophyta</taxon>
        <taxon>Charophyceae</taxon>
        <taxon>Charales</taxon>
        <taxon>Characeae</taxon>
        <taxon>Chara</taxon>
    </lineage>
</organism>
<evidence type="ECO:0000313" key="2">
    <source>
        <dbReference type="Proteomes" id="UP000265515"/>
    </source>
</evidence>
<accession>A0A388M3R9</accession>
<evidence type="ECO:0000313" key="1">
    <source>
        <dbReference type="EMBL" id="GBG89238.1"/>
    </source>
</evidence>
<comment type="caution">
    <text evidence="1">The sequence shown here is derived from an EMBL/GenBank/DDBJ whole genome shotgun (WGS) entry which is preliminary data.</text>
</comment>
<protein>
    <submittedName>
        <fullName evidence="1">Uncharacterized protein</fullName>
    </submittedName>
</protein>
<name>A0A388M3R9_CHABU</name>
<gene>
    <name evidence="1" type="ORF">CBR_g48946</name>
</gene>
<dbReference type="Gramene" id="GBG89238">
    <property type="protein sequence ID" value="GBG89238"/>
    <property type="gene ID" value="CBR_g48946"/>
</dbReference>
<dbReference type="Proteomes" id="UP000265515">
    <property type="component" value="Unassembled WGS sequence"/>
</dbReference>
<keyword evidence="2" id="KW-1185">Reference proteome</keyword>
<dbReference type="EMBL" id="BFEA01000725">
    <property type="protein sequence ID" value="GBG89238.1"/>
    <property type="molecule type" value="Genomic_DNA"/>
</dbReference>
<dbReference type="AlphaFoldDB" id="A0A388M3R9"/>
<sequence length="105" mass="11606">MERYTHTCFVFCVCGELWSVERGPLPRPTHPPLSATPSAPLVIAHLVSKQGGGSWGSSTSCQERLLETEEGVGDCRDEDAFRYQPMGRDNLGAPQFVKLILMEIL</sequence>
<reference evidence="1 2" key="1">
    <citation type="journal article" date="2018" name="Cell">
        <title>The Chara Genome: Secondary Complexity and Implications for Plant Terrestrialization.</title>
        <authorList>
            <person name="Nishiyama T."/>
            <person name="Sakayama H."/>
            <person name="Vries J.D."/>
            <person name="Buschmann H."/>
            <person name="Saint-Marcoux D."/>
            <person name="Ullrich K.K."/>
            <person name="Haas F.B."/>
            <person name="Vanderstraeten L."/>
            <person name="Becker D."/>
            <person name="Lang D."/>
            <person name="Vosolsobe S."/>
            <person name="Rombauts S."/>
            <person name="Wilhelmsson P.K.I."/>
            <person name="Janitza P."/>
            <person name="Kern R."/>
            <person name="Heyl A."/>
            <person name="Rumpler F."/>
            <person name="Villalobos L.I.A.C."/>
            <person name="Clay J.M."/>
            <person name="Skokan R."/>
            <person name="Toyoda A."/>
            <person name="Suzuki Y."/>
            <person name="Kagoshima H."/>
            <person name="Schijlen E."/>
            <person name="Tajeshwar N."/>
            <person name="Catarino B."/>
            <person name="Hetherington A.J."/>
            <person name="Saltykova A."/>
            <person name="Bonnot C."/>
            <person name="Breuninger H."/>
            <person name="Symeonidi A."/>
            <person name="Radhakrishnan G.V."/>
            <person name="Van Nieuwerburgh F."/>
            <person name="Deforce D."/>
            <person name="Chang C."/>
            <person name="Karol K.G."/>
            <person name="Hedrich R."/>
            <person name="Ulvskov P."/>
            <person name="Glockner G."/>
            <person name="Delwiche C.F."/>
            <person name="Petrasek J."/>
            <person name="Van de Peer Y."/>
            <person name="Friml J."/>
            <person name="Beilby M."/>
            <person name="Dolan L."/>
            <person name="Kohara Y."/>
            <person name="Sugano S."/>
            <person name="Fujiyama A."/>
            <person name="Delaux P.-M."/>
            <person name="Quint M."/>
            <person name="TheiBen G."/>
            <person name="Hagemann M."/>
            <person name="Harholt J."/>
            <person name="Dunand C."/>
            <person name="Zachgo S."/>
            <person name="Langdale J."/>
            <person name="Maumus F."/>
            <person name="Straeten D.V.D."/>
            <person name="Gould S.B."/>
            <person name="Rensing S.A."/>
        </authorList>
    </citation>
    <scope>NUCLEOTIDE SEQUENCE [LARGE SCALE GENOMIC DNA]</scope>
    <source>
        <strain evidence="1 2">S276</strain>
    </source>
</reference>